<sequence>YQVSEVLKEGWTRVSPTDPDYHEITLPGDCGRSDLNFVNGRDCCISGHKYDSITGEPLNDWRIFVDYNKNGEFDDGEPFNITYTDLKNGVGYWQICGLGPGNIQVCEVLKEGWNAVDPESGCQNVIIKDEYEFLTDIDFFNDPRNITIDKTADKYDVKRGEEVTYTITICNNGGNNVHNVTVWDVFNRRVEILSYSPAPGADGKWHFPVIPANTSEDITIKVRVPERQDFEFGMLQGVSGEGFVNVANDYSTTFEEDLLKNCAYVTSDWNAKPISDCVMVTVGELGTKLETREYGSGLFDAEERVAIFTENKSIEWEEDLSATYKPTSIGLYNNRIVTYDSAWVKKARAKNYVTGTTMTETYHDAVFLDRESRMFLDENQSVMEVDSEFDGRGHIGFLKMPSNSSTPQTTPIFEAREDYVGSFRVLERIDEYGSAVTSEKAASGEGLVVVDKKIGESQRSYESGAGTYDSEELIETYTNYIAKDIAVVYAPMNQSLTGDVSIEASMKWTEGMYSRNPETSLIGEEYTSITELDKETIAKGLNEMDTSANFSGRARYRAILEDEVDFDEQYEGDYSVERRVIFTGIAKYDRPHLNVTKTLVGGIVEETLPWGYGEEHLEGEVKTRTVATYTISIENDGNKALGPVYVQDLLPPGSIFIESSLRPTELTETYANWTLMNIGIGGVVEILLKLDVTKYHPSELVNRVKVCGGINNGDQWVCASNFSAQEISWVTCCIVPREEQLSVVKTAELDEVNASVVRYKVEVKNAEDVTRVATVTDSLPSGMKLIDSSIPFASYENGVVVWNLVEIKPFETKTIEFSALAPGDGRFTNTVEVDPRSVDGPVVQPVRATCVIEVGVVEDECGPISCGIWQPPNWELEHYGYGADGLACEDLTCNYCGGTESCLAP</sequence>
<dbReference type="PATRIC" id="fig|301375.7.peg.562"/>
<reference evidence="2 3" key="1">
    <citation type="journal article" date="2015" name="MBio">
        <title>Genome-Resolved Metagenomic Analysis Reveals Roles for Candidate Phyla and Other Microbial Community Members in Biogeochemical Transformations in Oil Reservoirs.</title>
        <authorList>
            <person name="Hu P."/>
            <person name="Tom L."/>
            <person name="Singh A."/>
            <person name="Thomas B.C."/>
            <person name="Baker B.J."/>
            <person name="Piceno Y.M."/>
            <person name="Andersen G.L."/>
            <person name="Banfield J.F."/>
        </authorList>
    </citation>
    <scope>NUCLEOTIDE SEQUENCE [LARGE SCALE GENOMIC DNA]</scope>
    <source>
        <strain evidence="2">57_489</strain>
    </source>
</reference>
<dbReference type="InterPro" id="IPR047589">
    <property type="entry name" value="DUF11_rpt"/>
</dbReference>
<feature type="non-terminal residue" evidence="2">
    <location>
        <position position="1"/>
    </location>
</feature>
<comment type="caution">
    <text evidence="2">The sequence shown here is derived from an EMBL/GenBank/DDBJ whole genome shotgun (WGS) entry which is preliminary data.</text>
</comment>
<dbReference type="Proteomes" id="UP000057043">
    <property type="component" value="Unassembled WGS sequence"/>
</dbReference>
<feature type="domain" description="DUF11" evidence="1">
    <location>
        <begin position="146"/>
        <end position="263"/>
    </location>
</feature>
<accession>A0A101FUE5</accession>
<proteinExistence type="predicted"/>
<dbReference type="PANTHER" id="PTHR34819">
    <property type="entry name" value="LARGE CYSTEINE-RICH PERIPLASMIC PROTEIN OMCB"/>
    <property type="match status" value="1"/>
</dbReference>
<protein>
    <submittedName>
        <fullName evidence="2">Conserved repeat domain protein</fullName>
    </submittedName>
</protein>
<evidence type="ECO:0000259" key="1">
    <source>
        <dbReference type="Pfam" id="PF01345"/>
    </source>
</evidence>
<gene>
    <name evidence="2" type="ORF">XD72_0942</name>
</gene>
<feature type="domain" description="DUF11" evidence="1">
    <location>
        <begin position="621"/>
        <end position="706"/>
    </location>
</feature>
<dbReference type="InterPro" id="IPR051172">
    <property type="entry name" value="Chlamydia_OmcB"/>
</dbReference>
<dbReference type="Pfam" id="PF01345">
    <property type="entry name" value="DUF11"/>
    <property type="match status" value="3"/>
</dbReference>
<name>A0A101FUE5_9EURY</name>
<dbReference type="AlphaFoldDB" id="A0A101FUE5"/>
<dbReference type="PANTHER" id="PTHR34819:SF3">
    <property type="entry name" value="CELL SURFACE PROTEIN"/>
    <property type="match status" value="1"/>
</dbReference>
<evidence type="ECO:0000313" key="2">
    <source>
        <dbReference type="EMBL" id="KUK44705.1"/>
    </source>
</evidence>
<dbReference type="EMBL" id="LGFT01000018">
    <property type="protein sequence ID" value="KUK44705.1"/>
    <property type="molecule type" value="Genomic_DNA"/>
</dbReference>
<dbReference type="NCBIfam" id="TIGR01451">
    <property type="entry name" value="B_ant_repeat"/>
    <property type="match status" value="2"/>
</dbReference>
<feature type="domain" description="DUF11" evidence="1">
    <location>
        <begin position="741"/>
        <end position="839"/>
    </location>
</feature>
<evidence type="ECO:0000313" key="3">
    <source>
        <dbReference type="Proteomes" id="UP000057043"/>
    </source>
</evidence>
<dbReference type="InterPro" id="IPR001434">
    <property type="entry name" value="OmcB-like_DUF11"/>
</dbReference>
<organism evidence="2 3">
    <name type="scientific">Methanothrix harundinacea</name>
    <dbReference type="NCBI Taxonomy" id="301375"/>
    <lineage>
        <taxon>Archaea</taxon>
        <taxon>Methanobacteriati</taxon>
        <taxon>Methanobacteriota</taxon>
        <taxon>Stenosarchaea group</taxon>
        <taxon>Methanomicrobia</taxon>
        <taxon>Methanotrichales</taxon>
        <taxon>Methanotrichaceae</taxon>
        <taxon>Methanothrix</taxon>
    </lineage>
</organism>